<dbReference type="SMART" id="SM00292">
    <property type="entry name" value="BRCT"/>
    <property type="match status" value="2"/>
</dbReference>
<dbReference type="GO" id="GO:0006974">
    <property type="term" value="P:DNA damage response"/>
    <property type="evidence" value="ECO:0007669"/>
    <property type="project" value="UniProtKB-KW"/>
</dbReference>
<feature type="region of interest" description="Disordered" evidence="6">
    <location>
        <begin position="113"/>
        <end position="169"/>
    </location>
</feature>
<evidence type="ECO:0000256" key="2">
    <source>
        <dbReference type="ARBA" id="ARBA00022763"/>
    </source>
</evidence>
<dbReference type="PANTHER" id="PTHR23196">
    <property type="entry name" value="PAX TRANSCRIPTION ACTIVATION DOMAIN INTERACTING PROTEIN"/>
    <property type="match status" value="1"/>
</dbReference>
<dbReference type="InterPro" id="IPR001357">
    <property type="entry name" value="BRCT_dom"/>
</dbReference>
<evidence type="ECO:0000313" key="9">
    <source>
        <dbReference type="Proteomes" id="UP001175271"/>
    </source>
</evidence>
<comment type="caution">
    <text evidence="8">The sequence shown here is derived from an EMBL/GenBank/DDBJ whole genome shotgun (WGS) entry which is preliminary data.</text>
</comment>
<keyword evidence="9" id="KW-1185">Reference proteome</keyword>
<name>A0AA39LWD5_9BILA</name>
<evidence type="ECO:0000256" key="5">
    <source>
        <dbReference type="ARBA" id="ARBA00030146"/>
    </source>
</evidence>
<reference evidence="8" key="1">
    <citation type="submission" date="2023-06" db="EMBL/GenBank/DDBJ databases">
        <title>Genomic analysis of the entomopathogenic nematode Steinernema hermaphroditum.</title>
        <authorList>
            <person name="Schwarz E.M."/>
            <person name="Heppert J.K."/>
            <person name="Baniya A."/>
            <person name="Schwartz H.T."/>
            <person name="Tan C.-H."/>
            <person name="Antoshechkin I."/>
            <person name="Sternberg P.W."/>
            <person name="Goodrich-Blair H."/>
            <person name="Dillman A.R."/>
        </authorList>
    </citation>
    <scope>NUCLEOTIDE SEQUENCE</scope>
    <source>
        <strain evidence="8">PS9179</strain>
        <tissue evidence="8">Whole animal</tissue>
    </source>
</reference>
<accession>A0AA39LWD5</accession>
<protein>
    <recommendedName>
        <fullName evidence="4">PAX-interacting protein 1</fullName>
    </recommendedName>
    <alternativeName>
        <fullName evidence="5">PAX transactivation activation domain-interacting protein</fullName>
    </alternativeName>
</protein>
<dbReference type="CDD" id="cd17744">
    <property type="entry name" value="BRCT_MDC1_rpt1"/>
    <property type="match status" value="1"/>
</dbReference>
<dbReference type="InterPro" id="IPR051579">
    <property type="entry name" value="DDR_Transcriptional_Reg"/>
</dbReference>
<proteinExistence type="predicted"/>
<organism evidence="8 9">
    <name type="scientific">Steinernema hermaphroditum</name>
    <dbReference type="NCBI Taxonomy" id="289476"/>
    <lineage>
        <taxon>Eukaryota</taxon>
        <taxon>Metazoa</taxon>
        <taxon>Ecdysozoa</taxon>
        <taxon>Nematoda</taxon>
        <taxon>Chromadorea</taxon>
        <taxon>Rhabditida</taxon>
        <taxon>Tylenchina</taxon>
        <taxon>Panagrolaimomorpha</taxon>
        <taxon>Strongyloidoidea</taxon>
        <taxon>Steinernematidae</taxon>
        <taxon>Steinernema</taxon>
    </lineage>
</organism>
<dbReference type="Gene3D" id="3.40.50.10190">
    <property type="entry name" value="BRCT domain"/>
    <property type="match status" value="2"/>
</dbReference>
<evidence type="ECO:0000256" key="4">
    <source>
        <dbReference type="ARBA" id="ARBA00023858"/>
    </source>
</evidence>
<comment type="subcellular location">
    <subcellularLocation>
        <location evidence="1">Nucleus</location>
    </subcellularLocation>
</comment>
<evidence type="ECO:0000256" key="1">
    <source>
        <dbReference type="ARBA" id="ARBA00004123"/>
    </source>
</evidence>
<feature type="compositionally biased region" description="Basic and acidic residues" evidence="6">
    <location>
        <begin position="119"/>
        <end position="149"/>
    </location>
</feature>
<dbReference type="Proteomes" id="UP001175271">
    <property type="component" value="Unassembled WGS sequence"/>
</dbReference>
<dbReference type="GO" id="GO:0005634">
    <property type="term" value="C:nucleus"/>
    <property type="evidence" value="ECO:0007669"/>
    <property type="project" value="UniProtKB-SubCell"/>
</dbReference>
<keyword evidence="2" id="KW-0227">DNA damage</keyword>
<dbReference type="PROSITE" id="PS50172">
    <property type="entry name" value="BRCT"/>
    <property type="match status" value="1"/>
</dbReference>
<dbReference type="EMBL" id="JAUCMV010000003">
    <property type="protein sequence ID" value="KAK0411770.1"/>
    <property type="molecule type" value="Genomic_DNA"/>
</dbReference>
<keyword evidence="3" id="KW-0539">Nucleus</keyword>
<dbReference type="SUPFAM" id="SSF52113">
    <property type="entry name" value="BRCT domain"/>
    <property type="match status" value="1"/>
</dbReference>
<evidence type="ECO:0000259" key="7">
    <source>
        <dbReference type="PROSITE" id="PS50172"/>
    </source>
</evidence>
<dbReference type="PANTHER" id="PTHR23196:SF1">
    <property type="entry name" value="PAX-INTERACTING PROTEIN 1"/>
    <property type="match status" value="1"/>
</dbReference>
<dbReference type="AlphaFoldDB" id="A0AA39LWD5"/>
<evidence type="ECO:0000256" key="6">
    <source>
        <dbReference type="SAM" id="MobiDB-lite"/>
    </source>
</evidence>
<sequence length="373" mass="41872">MSLLAPSFSDDEFEPMDTDGDVVINFLENVPPNFKPLDPDEAARMMTEGKREMEDRWKAALYDLPGISISPARAALVPRSAYDLLYESPKNETDRADLRSFYSSFIDVPTTSHGAALTKEQRQRQREKALRALTKSEKKSDDSDSEDGRRVRKRGGNFSPKSGHKRSRRDNAKKVLICLQGSLSGKELQFVTETVEMLGGTIVNDIEKATCFVGREVRISTKFLCAVARHIPIVSLQWIRESKEESRFVETAGHLLRNEKAEAQLKMNMEQLAGLKEPLLKGWYFVCVPEVTPSVAEVDQVVRCCGGTSCASLDQCSDVGHAVLITNKKRPSKRSEEMIALAKKRGIACMDGNRFYRIVCLQSEKAFLKSLER</sequence>
<gene>
    <name evidence="8" type="ORF">QR680_005833</name>
</gene>
<evidence type="ECO:0000256" key="3">
    <source>
        <dbReference type="ARBA" id="ARBA00023242"/>
    </source>
</evidence>
<evidence type="ECO:0000313" key="8">
    <source>
        <dbReference type="EMBL" id="KAK0411770.1"/>
    </source>
</evidence>
<dbReference type="InterPro" id="IPR036420">
    <property type="entry name" value="BRCT_dom_sf"/>
</dbReference>
<dbReference type="Pfam" id="PF00533">
    <property type="entry name" value="BRCT"/>
    <property type="match status" value="1"/>
</dbReference>
<feature type="domain" description="BRCT" evidence="7">
    <location>
        <begin position="167"/>
        <end position="256"/>
    </location>
</feature>